<sequence>MGIPSMSPTDAAPPYDDVINNHPVNRYPPTGSTSGYTTIPSEDVEQALDVDDHAHAHTPLVPSQQPETFTQTVARLLLPKADTPHTHCATCDEQVQTAARQKREDDRYYCTMVTVTFLTLFVCGMLLGVVIVAANAKRARGSGS</sequence>
<feature type="compositionally biased region" description="Polar residues" evidence="1">
    <location>
        <begin position="30"/>
        <end position="39"/>
    </location>
</feature>
<name>A0A9Q9DQ96_CURCL</name>
<proteinExistence type="predicted"/>
<evidence type="ECO:0000313" key="3">
    <source>
        <dbReference type="EMBL" id="USP74890.1"/>
    </source>
</evidence>
<evidence type="ECO:0000313" key="4">
    <source>
        <dbReference type="Proteomes" id="UP001056012"/>
    </source>
</evidence>
<evidence type="ECO:0000256" key="1">
    <source>
        <dbReference type="SAM" id="MobiDB-lite"/>
    </source>
</evidence>
<keyword evidence="2" id="KW-1133">Transmembrane helix</keyword>
<keyword evidence="2" id="KW-0472">Membrane</keyword>
<accession>A0A9Q9DQ96</accession>
<feature type="transmembrane region" description="Helical" evidence="2">
    <location>
        <begin position="108"/>
        <end position="134"/>
    </location>
</feature>
<gene>
    <name evidence="3" type="ORF">yc1106_02164</name>
</gene>
<keyword evidence="2" id="KW-0812">Transmembrane</keyword>
<reference evidence="3" key="1">
    <citation type="submission" date="2021-12" db="EMBL/GenBank/DDBJ databases">
        <title>Curvularia clavata genome.</title>
        <authorList>
            <person name="Cao Y."/>
        </authorList>
    </citation>
    <scope>NUCLEOTIDE SEQUENCE</scope>
    <source>
        <strain evidence="3">Yc1106</strain>
    </source>
</reference>
<evidence type="ECO:0008006" key="5">
    <source>
        <dbReference type="Google" id="ProtNLM"/>
    </source>
</evidence>
<dbReference type="EMBL" id="CP089275">
    <property type="protein sequence ID" value="USP74890.1"/>
    <property type="molecule type" value="Genomic_DNA"/>
</dbReference>
<dbReference type="AlphaFoldDB" id="A0A9Q9DQ96"/>
<keyword evidence="4" id="KW-1185">Reference proteome</keyword>
<organism evidence="3 4">
    <name type="scientific">Curvularia clavata</name>
    <dbReference type="NCBI Taxonomy" id="95742"/>
    <lineage>
        <taxon>Eukaryota</taxon>
        <taxon>Fungi</taxon>
        <taxon>Dikarya</taxon>
        <taxon>Ascomycota</taxon>
        <taxon>Pezizomycotina</taxon>
        <taxon>Dothideomycetes</taxon>
        <taxon>Pleosporomycetidae</taxon>
        <taxon>Pleosporales</taxon>
        <taxon>Pleosporineae</taxon>
        <taxon>Pleosporaceae</taxon>
        <taxon>Curvularia</taxon>
    </lineage>
</organism>
<dbReference type="Proteomes" id="UP001056012">
    <property type="component" value="Chromosome 2"/>
</dbReference>
<protein>
    <recommendedName>
        <fullName evidence="5">LITAF domain-containing protein</fullName>
    </recommendedName>
</protein>
<evidence type="ECO:0000256" key="2">
    <source>
        <dbReference type="SAM" id="Phobius"/>
    </source>
</evidence>
<feature type="region of interest" description="Disordered" evidence="1">
    <location>
        <begin position="1"/>
        <end position="39"/>
    </location>
</feature>
<dbReference type="OrthoDB" id="4506934at2759"/>
<dbReference type="VEuPathDB" id="FungiDB:yc1106_02164"/>